<evidence type="ECO:0000313" key="3">
    <source>
        <dbReference type="Proteomes" id="UP000252884"/>
    </source>
</evidence>
<feature type="domain" description="TniQ" evidence="1">
    <location>
        <begin position="12"/>
        <end position="136"/>
    </location>
</feature>
<reference evidence="2 3" key="1">
    <citation type="submission" date="2018-07" db="EMBL/GenBank/DDBJ databases">
        <title>Genomic Encyclopedia of Type Strains, Phase IV (KMG-IV): sequencing the most valuable type-strain genomes for metagenomic binning, comparative biology and taxonomic classification.</title>
        <authorList>
            <person name="Goeker M."/>
        </authorList>
    </citation>
    <scope>NUCLEOTIDE SEQUENCE [LARGE SCALE GENOMIC DNA]</scope>
    <source>
        <strain evidence="2 3">DSM 21634</strain>
    </source>
</reference>
<dbReference type="EMBL" id="QPJK01000018">
    <property type="protein sequence ID" value="RCW63655.1"/>
    <property type="molecule type" value="Genomic_DNA"/>
</dbReference>
<protein>
    <submittedName>
        <fullName evidence="2">TniQ protein</fullName>
    </submittedName>
</protein>
<keyword evidence="3" id="KW-1185">Reference proteome</keyword>
<evidence type="ECO:0000313" key="2">
    <source>
        <dbReference type="EMBL" id="RCW63655.1"/>
    </source>
</evidence>
<evidence type="ECO:0000259" key="1">
    <source>
        <dbReference type="Pfam" id="PF06527"/>
    </source>
</evidence>
<dbReference type="Pfam" id="PF06527">
    <property type="entry name" value="TniQ"/>
    <property type="match status" value="1"/>
</dbReference>
<proteinExistence type="predicted"/>
<comment type="caution">
    <text evidence="2">The sequence shown here is derived from an EMBL/GenBank/DDBJ whole genome shotgun (WGS) entry which is preliminary data.</text>
</comment>
<dbReference type="InterPro" id="IPR009492">
    <property type="entry name" value="TniQ"/>
</dbReference>
<dbReference type="RefSeq" id="WP_170168409.1">
    <property type="nucleotide sequence ID" value="NZ_QPJK01000018.1"/>
</dbReference>
<gene>
    <name evidence="2" type="ORF">DES41_11851</name>
</gene>
<accession>A0A368X770</accession>
<dbReference type="Proteomes" id="UP000252884">
    <property type="component" value="Unassembled WGS sequence"/>
</dbReference>
<dbReference type="AlphaFoldDB" id="A0A368X770"/>
<organism evidence="2 3">
    <name type="scientific">Pseudorhodoferax soli</name>
    <dbReference type="NCBI Taxonomy" id="545864"/>
    <lineage>
        <taxon>Bacteria</taxon>
        <taxon>Pseudomonadati</taxon>
        <taxon>Pseudomonadota</taxon>
        <taxon>Betaproteobacteria</taxon>
        <taxon>Burkholderiales</taxon>
        <taxon>Comamonadaceae</taxon>
    </lineage>
</organism>
<sequence>MRTAATRHAGLPFVPQPRPDELLGSWLLRIAQLYGLSLTTLLVRLGTLQTGTAQLPHWFSIDASTVNMDALSAATHLPRSDLETMTPAACRPHWPEELGACERCLTEATHSGESLVWNRNWMSPWATVCNIHGTLLTPVATRRLIRVRCTETLGAAIQSAATAPKLLDEEPICASDALWLQALCMARTAVRLPWGRTRPSDLARVVNAVAHEVISQPTFDGSACAPTANSRTLAVKDFALESTADQRAVASLPTHLRQRQWVLARVAHVLRWALEARTFPASWSSASVKRMASTSGWPQGALAWVCPDAADLVLQQGELRRKHSISPSYFKAYSALLASIQ</sequence>
<name>A0A368X770_9BURK</name>